<proteinExistence type="predicted"/>
<dbReference type="AlphaFoldDB" id="A0A4Y9SKY8"/>
<dbReference type="OrthoDB" id="9156151at2"/>
<sequence length="203" mass="22434">MWVSYRDAYRAMVVFEKYGGPKNLIQSEMQVAPRDRDGGGEALQLTLTGKSTQLNLPLDPTGRTSLPLLKAAYDENAVLVLSGKDREFVVRSRVSIMVRRDGVYDVAELRQACEQALGYARYVDRSFGGRQCVGVRFVFPKKADANVRVRKAQGDEIALPVGEGVAFQGDADAAFPIVSYRFTAERVQLVTSRAPLAIVPLFE</sequence>
<organism evidence="1 2">
    <name type="scientific">Massilia horti</name>
    <dbReference type="NCBI Taxonomy" id="2562153"/>
    <lineage>
        <taxon>Bacteria</taxon>
        <taxon>Pseudomonadati</taxon>
        <taxon>Pseudomonadota</taxon>
        <taxon>Betaproteobacteria</taxon>
        <taxon>Burkholderiales</taxon>
        <taxon>Oxalobacteraceae</taxon>
        <taxon>Telluria group</taxon>
        <taxon>Massilia</taxon>
    </lineage>
</organism>
<reference evidence="1 2" key="1">
    <citation type="submission" date="2019-03" db="EMBL/GenBank/DDBJ databases">
        <title>Draft genome of Massilia hortus sp. nov., a novel bacterial species of the Oxalobacteraceae family.</title>
        <authorList>
            <person name="Peta V."/>
            <person name="Raths R."/>
            <person name="Bucking H."/>
        </authorList>
    </citation>
    <scope>NUCLEOTIDE SEQUENCE [LARGE SCALE GENOMIC DNA]</scope>
    <source>
        <strain evidence="1 2">ONC3</strain>
    </source>
</reference>
<comment type="caution">
    <text evidence="1">The sequence shown here is derived from an EMBL/GenBank/DDBJ whole genome shotgun (WGS) entry which is preliminary data.</text>
</comment>
<dbReference type="EMBL" id="SPUM01000152">
    <property type="protein sequence ID" value="TFW27352.1"/>
    <property type="molecule type" value="Genomic_DNA"/>
</dbReference>
<keyword evidence="2" id="KW-1185">Reference proteome</keyword>
<evidence type="ECO:0000313" key="2">
    <source>
        <dbReference type="Proteomes" id="UP000297258"/>
    </source>
</evidence>
<evidence type="ECO:0000313" key="1">
    <source>
        <dbReference type="EMBL" id="TFW27352.1"/>
    </source>
</evidence>
<name>A0A4Y9SKY8_9BURK</name>
<protein>
    <submittedName>
        <fullName evidence="1">Uncharacterized protein</fullName>
    </submittedName>
</protein>
<accession>A0A4Y9SKY8</accession>
<gene>
    <name evidence="1" type="ORF">E4O92_24325</name>
</gene>
<dbReference type="Proteomes" id="UP000297258">
    <property type="component" value="Unassembled WGS sequence"/>
</dbReference>